<dbReference type="AlphaFoldDB" id="A0A4U3LMJ5"/>
<dbReference type="OrthoDB" id="3822902at2"/>
<reference evidence="1 2" key="1">
    <citation type="submission" date="2019-04" db="EMBL/GenBank/DDBJ databases">
        <title>Kribbella sp. NEAU-THZ 27 nov., a novel actinomycete isolated from soil.</title>
        <authorList>
            <person name="Duan L."/>
        </authorList>
    </citation>
    <scope>NUCLEOTIDE SEQUENCE [LARGE SCALE GENOMIC DNA]</scope>
    <source>
        <strain evidence="2">NEAU-THZ27</strain>
    </source>
</reference>
<evidence type="ECO:0008006" key="3">
    <source>
        <dbReference type="Google" id="ProtNLM"/>
    </source>
</evidence>
<dbReference type="Proteomes" id="UP000305836">
    <property type="component" value="Unassembled WGS sequence"/>
</dbReference>
<accession>A0A4U3LMJ5</accession>
<comment type="caution">
    <text evidence="1">The sequence shown here is derived from an EMBL/GenBank/DDBJ whole genome shotgun (WGS) entry which is preliminary data.</text>
</comment>
<dbReference type="EMBL" id="SZPZ01000004">
    <property type="protein sequence ID" value="TKK76850.1"/>
    <property type="molecule type" value="Genomic_DNA"/>
</dbReference>
<evidence type="ECO:0000313" key="1">
    <source>
        <dbReference type="EMBL" id="TKK76850.1"/>
    </source>
</evidence>
<dbReference type="SUPFAM" id="SSF55961">
    <property type="entry name" value="Bet v1-like"/>
    <property type="match status" value="1"/>
</dbReference>
<dbReference type="RefSeq" id="WP_137257715.1">
    <property type="nucleotide sequence ID" value="NZ_JBHSPQ010000003.1"/>
</dbReference>
<gene>
    <name evidence="1" type="ORF">FDA38_31450</name>
</gene>
<dbReference type="Gene3D" id="3.30.530.20">
    <property type="match status" value="1"/>
</dbReference>
<dbReference type="InterPro" id="IPR023393">
    <property type="entry name" value="START-like_dom_sf"/>
</dbReference>
<sequence>MERKVFCASGPSDVYRAVSTSLGRERFWATSAPESGGVISFVLADGRAGECRIEEAVPHELYRLGYFGRTLTFTLAAGETGGTELTLSSDDPDDGAEVVSLLLRLKASVDFGVDLRNHDETRTASYADS</sequence>
<organism evidence="1 2">
    <name type="scientific">Kribbella jiaozuonensis</name>
    <dbReference type="NCBI Taxonomy" id="2575441"/>
    <lineage>
        <taxon>Bacteria</taxon>
        <taxon>Bacillati</taxon>
        <taxon>Actinomycetota</taxon>
        <taxon>Actinomycetes</taxon>
        <taxon>Propionibacteriales</taxon>
        <taxon>Kribbellaceae</taxon>
        <taxon>Kribbella</taxon>
    </lineage>
</organism>
<protein>
    <recommendedName>
        <fullName evidence="3">SRPBCC family protein</fullName>
    </recommendedName>
</protein>
<proteinExistence type="predicted"/>
<evidence type="ECO:0000313" key="2">
    <source>
        <dbReference type="Proteomes" id="UP000305836"/>
    </source>
</evidence>
<keyword evidence="2" id="KW-1185">Reference proteome</keyword>
<name>A0A4U3LMJ5_9ACTN</name>